<keyword evidence="3" id="KW-0560">Oxidoreductase</keyword>
<dbReference type="Gene3D" id="2.60.120.330">
    <property type="entry name" value="B-lactam Antibiotic, Isopenicillin N Synthase, Chain"/>
    <property type="match status" value="1"/>
</dbReference>
<reference evidence="6 7" key="1">
    <citation type="journal article" date="2019" name="Genome Biol. Evol.">
        <title>Insights into the evolution of the New World diploid cottons (Gossypium, subgenus Houzingenia) based on genome sequencing.</title>
        <authorList>
            <person name="Grover C.E."/>
            <person name="Arick M.A. 2nd"/>
            <person name="Thrash A."/>
            <person name="Conover J.L."/>
            <person name="Sanders W.S."/>
            <person name="Peterson D.G."/>
            <person name="Frelichowski J.E."/>
            <person name="Scheffler J.A."/>
            <person name="Scheffler B.E."/>
            <person name="Wendel J.F."/>
        </authorList>
    </citation>
    <scope>NUCLEOTIDE SEQUENCE [LARGE SCALE GENOMIC DNA]</scope>
    <source>
        <strain evidence="6">5</strain>
        <tissue evidence="6">Leaf</tissue>
    </source>
</reference>
<sequence length="341" mass="38998">MGSESTPTLPILDFSDAELKPGTDSWLVACKKVTHALEQYGCFIIEYDKFPLQLHNQVFSLLEELFLLPTETKMKNRYEKPLNGYVGQIPKLPLHESLGIDNATSVEGTRFFTNLMWPQGNDRFWYSSRLFLSLKYVLICYLLGFLFIALLLSEYISKYAKVAAELDQMVTRMIFESYGVERYHDAYTDATTYLLRLLKNRAPQQSEPTLGFITHTDKSFTTILHQNQVNALEVETRDGNRINVDFSSPSSFVVIAGDALMAWSNDRVLSPRHQVVMSGNIDRYSLGLFAFNNGTIQVPEELVDDLHPLKYNTFDHLGLLRFYRTDEGYNSKCPIKAYCGV</sequence>
<evidence type="ECO:0000313" key="7">
    <source>
        <dbReference type="Proteomes" id="UP000593579"/>
    </source>
</evidence>
<evidence type="ECO:0000256" key="3">
    <source>
        <dbReference type="RuleBase" id="RU003682"/>
    </source>
</evidence>
<keyword evidence="1 3" id="KW-0479">Metal-binding</keyword>
<dbReference type="OrthoDB" id="288590at2759"/>
<dbReference type="InterPro" id="IPR005123">
    <property type="entry name" value="Oxoglu/Fe-dep_dioxygenase_dom"/>
</dbReference>
<keyword evidence="4" id="KW-0472">Membrane</keyword>
<keyword evidence="4" id="KW-0812">Transmembrane</keyword>
<dbReference type="AlphaFoldDB" id="A0A7J9CKG3"/>
<protein>
    <recommendedName>
        <fullName evidence="5">Fe2OG dioxygenase domain-containing protein</fullName>
    </recommendedName>
</protein>
<comment type="caution">
    <text evidence="6">The sequence shown here is derived from an EMBL/GenBank/DDBJ whole genome shotgun (WGS) entry which is preliminary data.</text>
</comment>
<dbReference type="InterPro" id="IPR026992">
    <property type="entry name" value="DIOX_N"/>
</dbReference>
<dbReference type="InterPro" id="IPR050231">
    <property type="entry name" value="Iron_ascorbate_oxido_reductase"/>
</dbReference>
<gene>
    <name evidence="6" type="ORF">Gogos_002971</name>
</gene>
<dbReference type="PROSITE" id="PS51471">
    <property type="entry name" value="FE2OG_OXY"/>
    <property type="match status" value="1"/>
</dbReference>
<dbReference type="SUPFAM" id="SSF51197">
    <property type="entry name" value="Clavaminate synthase-like"/>
    <property type="match status" value="1"/>
</dbReference>
<dbReference type="GO" id="GO:0016491">
    <property type="term" value="F:oxidoreductase activity"/>
    <property type="evidence" value="ECO:0007669"/>
    <property type="project" value="UniProtKB-KW"/>
</dbReference>
<keyword evidence="7" id="KW-1185">Reference proteome</keyword>
<feature type="transmembrane region" description="Helical" evidence="4">
    <location>
        <begin position="130"/>
        <end position="152"/>
    </location>
</feature>
<keyword evidence="2 3" id="KW-0408">Iron</keyword>
<dbReference type="Pfam" id="PF03171">
    <property type="entry name" value="2OG-FeII_Oxy"/>
    <property type="match status" value="1"/>
</dbReference>
<evidence type="ECO:0000259" key="5">
    <source>
        <dbReference type="PROSITE" id="PS51471"/>
    </source>
</evidence>
<evidence type="ECO:0000313" key="6">
    <source>
        <dbReference type="EMBL" id="MBA0749003.1"/>
    </source>
</evidence>
<feature type="domain" description="Fe2OG dioxygenase" evidence="5">
    <location>
        <begin position="193"/>
        <end position="294"/>
    </location>
</feature>
<dbReference type="EMBL" id="JABEZY010000011">
    <property type="protein sequence ID" value="MBA0749003.1"/>
    <property type="molecule type" value="Genomic_DNA"/>
</dbReference>
<dbReference type="PANTHER" id="PTHR47990">
    <property type="entry name" value="2-OXOGLUTARATE (2OG) AND FE(II)-DEPENDENT OXYGENASE SUPERFAMILY PROTEIN-RELATED"/>
    <property type="match status" value="1"/>
</dbReference>
<name>A0A7J9CKG3_GOSGO</name>
<keyword evidence="4" id="KW-1133">Transmembrane helix</keyword>
<accession>A0A7J9CKG3</accession>
<dbReference type="GO" id="GO:0046872">
    <property type="term" value="F:metal ion binding"/>
    <property type="evidence" value="ECO:0007669"/>
    <property type="project" value="UniProtKB-KW"/>
</dbReference>
<dbReference type="Pfam" id="PF14226">
    <property type="entry name" value="DIOX_N"/>
    <property type="match status" value="1"/>
</dbReference>
<evidence type="ECO:0000256" key="1">
    <source>
        <dbReference type="ARBA" id="ARBA00022723"/>
    </source>
</evidence>
<dbReference type="InterPro" id="IPR044861">
    <property type="entry name" value="IPNS-like_FE2OG_OXY"/>
</dbReference>
<evidence type="ECO:0000256" key="2">
    <source>
        <dbReference type="ARBA" id="ARBA00023004"/>
    </source>
</evidence>
<evidence type="ECO:0000256" key="4">
    <source>
        <dbReference type="SAM" id="Phobius"/>
    </source>
</evidence>
<comment type="similarity">
    <text evidence="3">Belongs to the iron/ascorbate-dependent oxidoreductase family.</text>
</comment>
<organism evidence="6 7">
    <name type="scientific">Gossypium gossypioides</name>
    <name type="common">Mexican cotton</name>
    <name type="synonym">Selera gossypioides</name>
    <dbReference type="NCBI Taxonomy" id="34282"/>
    <lineage>
        <taxon>Eukaryota</taxon>
        <taxon>Viridiplantae</taxon>
        <taxon>Streptophyta</taxon>
        <taxon>Embryophyta</taxon>
        <taxon>Tracheophyta</taxon>
        <taxon>Spermatophyta</taxon>
        <taxon>Magnoliopsida</taxon>
        <taxon>eudicotyledons</taxon>
        <taxon>Gunneridae</taxon>
        <taxon>Pentapetalae</taxon>
        <taxon>rosids</taxon>
        <taxon>malvids</taxon>
        <taxon>Malvales</taxon>
        <taxon>Malvaceae</taxon>
        <taxon>Malvoideae</taxon>
        <taxon>Gossypium</taxon>
    </lineage>
</organism>
<dbReference type="InterPro" id="IPR027443">
    <property type="entry name" value="IPNS-like_sf"/>
</dbReference>
<dbReference type="Proteomes" id="UP000593579">
    <property type="component" value="Unassembled WGS sequence"/>
</dbReference>
<proteinExistence type="inferred from homology"/>